<evidence type="ECO:0000256" key="2">
    <source>
        <dbReference type="ARBA" id="ARBA00008079"/>
    </source>
</evidence>
<evidence type="ECO:0000313" key="19">
    <source>
        <dbReference type="Proteomes" id="UP000200980"/>
    </source>
</evidence>
<comment type="similarity">
    <text evidence="2">Belongs to the cytochrome c oxidase bacterial subunit 4 family.</text>
</comment>
<evidence type="ECO:0000256" key="3">
    <source>
        <dbReference type="ARBA" id="ARBA00011700"/>
    </source>
</evidence>
<dbReference type="GO" id="GO:0009319">
    <property type="term" value="C:cytochrome o ubiquinol oxidase complex"/>
    <property type="evidence" value="ECO:0007669"/>
    <property type="project" value="TreeGrafter"/>
</dbReference>
<dbReference type="InterPro" id="IPR050968">
    <property type="entry name" value="Cytochrome_c_oxidase_bac_sub4"/>
</dbReference>
<keyword evidence="7 17" id="KW-0812">Transmembrane</keyword>
<comment type="subunit">
    <text evidence="3">Heterooctamer of two A chains, two B chains, two C chains and two D chains.</text>
</comment>
<keyword evidence="10" id="KW-0560">Oxidoreductase</keyword>
<evidence type="ECO:0000256" key="8">
    <source>
        <dbReference type="ARBA" id="ARBA00022982"/>
    </source>
</evidence>
<evidence type="ECO:0000256" key="17">
    <source>
        <dbReference type="SAM" id="Phobius"/>
    </source>
</evidence>
<feature type="transmembrane region" description="Helical" evidence="17">
    <location>
        <begin position="81"/>
        <end position="103"/>
    </location>
</feature>
<proteinExistence type="inferred from homology"/>
<dbReference type="InterPro" id="IPR014210">
    <property type="entry name" value="Cyt_o_ubiqinol_oxidase_su4"/>
</dbReference>
<evidence type="ECO:0000256" key="13">
    <source>
        <dbReference type="ARBA" id="ARBA00030071"/>
    </source>
</evidence>
<organism evidence="18 19">
    <name type="scientific">Bombella intestini</name>
    <dbReference type="NCBI Taxonomy" id="1539051"/>
    <lineage>
        <taxon>Bacteria</taxon>
        <taxon>Pseudomonadati</taxon>
        <taxon>Pseudomonadota</taxon>
        <taxon>Alphaproteobacteria</taxon>
        <taxon>Acetobacterales</taxon>
        <taxon>Acetobacteraceae</taxon>
        <taxon>Bombella</taxon>
    </lineage>
</organism>
<keyword evidence="8" id="KW-0249">Electron transport</keyword>
<comment type="caution">
    <text evidence="18">The sequence shown here is derived from an EMBL/GenBank/DDBJ whole genome shotgun (WGS) entry which is preliminary data.</text>
</comment>
<evidence type="ECO:0000256" key="12">
    <source>
        <dbReference type="ARBA" id="ARBA00025694"/>
    </source>
</evidence>
<dbReference type="Pfam" id="PF03626">
    <property type="entry name" value="COX4_pro"/>
    <property type="match status" value="1"/>
</dbReference>
<dbReference type="AlphaFoldDB" id="A0A1S8GR20"/>
<feature type="transmembrane region" description="Helical" evidence="17">
    <location>
        <begin position="45"/>
        <end position="69"/>
    </location>
</feature>
<protein>
    <recommendedName>
        <fullName evidence="4">Cytochrome bo(3) ubiquinol oxidase subunit 4</fullName>
    </recommendedName>
    <alternativeName>
        <fullName evidence="16">Cytochrome o ubiquinol oxidase subunit 4</fullName>
    </alternativeName>
    <alternativeName>
        <fullName evidence="13">Oxidase bo(3) subunit 4</fullName>
    </alternativeName>
    <alternativeName>
        <fullName evidence="14">Ubiquinol oxidase polypeptide IV</fullName>
    </alternativeName>
    <alternativeName>
        <fullName evidence="15">Ubiquinol oxidase subunit 4</fullName>
    </alternativeName>
</protein>
<dbReference type="GO" id="GO:0015990">
    <property type="term" value="P:electron transport coupled proton transport"/>
    <property type="evidence" value="ECO:0007669"/>
    <property type="project" value="InterPro"/>
</dbReference>
<dbReference type="GO" id="GO:0015078">
    <property type="term" value="F:proton transmembrane transporter activity"/>
    <property type="evidence" value="ECO:0007669"/>
    <property type="project" value="TreeGrafter"/>
</dbReference>
<dbReference type="EMBL" id="JATM01000001">
    <property type="protein sequence ID" value="OOL19506.1"/>
    <property type="molecule type" value="Genomic_DNA"/>
</dbReference>
<reference evidence="18 19" key="1">
    <citation type="journal article" date="2016" name="PLoS ONE">
        <title>Whole-Genome Sequence Analysis of Bombella intestini LMG 28161T, a Novel Acetic Acid Bacterium Isolated from the Crop of a Red-Tailed Bumble Bee, Bombus lapidarius.</title>
        <authorList>
            <person name="Li L."/>
            <person name="Illeghems K."/>
            <person name="Van Kerrebroeck S."/>
            <person name="Borremans W."/>
            <person name="Cleenwerck I."/>
            <person name="Smagghe G."/>
            <person name="De Vuyst L."/>
            <person name="Vandamme P."/>
        </authorList>
    </citation>
    <scope>NUCLEOTIDE SEQUENCE [LARGE SCALE GENOMIC DNA]</scope>
    <source>
        <strain evidence="18 19">R-52487</strain>
    </source>
</reference>
<dbReference type="GO" id="GO:0009486">
    <property type="term" value="F:cytochrome bo3 ubiquinol oxidase activity"/>
    <property type="evidence" value="ECO:0007669"/>
    <property type="project" value="InterPro"/>
</dbReference>
<evidence type="ECO:0000256" key="10">
    <source>
        <dbReference type="ARBA" id="ARBA00023002"/>
    </source>
</evidence>
<comment type="function">
    <text evidence="12">Cytochrome bo(3) ubiquinol terminal oxidase is the component of the aerobic respiratory chain of E.coli that predominates when cells are grown at high aeration. Has proton pump activity across the membrane in addition to electron transfer, pumping 2 protons/electron.</text>
</comment>
<feature type="transmembrane region" description="Helical" evidence="17">
    <location>
        <begin position="20"/>
        <end position="39"/>
    </location>
</feature>
<evidence type="ECO:0000256" key="11">
    <source>
        <dbReference type="ARBA" id="ARBA00023136"/>
    </source>
</evidence>
<evidence type="ECO:0000256" key="15">
    <source>
        <dbReference type="ARBA" id="ARBA00031887"/>
    </source>
</evidence>
<dbReference type="InterPro" id="IPR005171">
    <property type="entry name" value="Cyt_c_oxidase_su4_prok"/>
</dbReference>
<evidence type="ECO:0000256" key="7">
    <source>
        <dbReference type="ARBA" id="ARBA00022692"/>
    </source>
</evidence>
<sequence>MSENHTTSHEGENHGSYGSYIVGFVLAVILTVASFATVLSKAFSFWQTIAILGVLAAVQMVVHLIFFLHMGAKSLSQRQNLAAFIVTALMVLIVVAGYLFVLWDAQANMMAG</sequence>
<evidence type="ECO:0000256" key="9">
    <source>
        <dbReference type="ARBA" id="ARBA00022989"/>
    </source>
</evidence>
<dbReference type="GO" id="GO:0019646">
    <property type="term" value="P:aerobic electron transport chain"/>
    <property type="evidence" value="ECO:0007669"/>
    <property type="project" value="TreeGrafter"/>
</dbReference>
<keyword evidence="11 17" id="KW-0472">Membrane</keyword>
<dbReference type="PANTHER" id="PTHR36835">
    <property type="entry name" value="CYTOCHROME BO(3) UBIQUINOL OXIDASE SUBUNIT 4"/>
    <property type="match status" value="1"/>
</dbReference>
<keyword evidence="19" id="KW-1185">Reference proteome</keyword>
<evidence type="ECO:0000256" key="6">
    <source>
        <dbReference type="ARBA" id="ARBA00022475"/>
    </source>
</evidence>
<dbReference type="GO" id="GO:0005886">
    <property type="term" value="C:plasma membrane"/>
    <property type="evidence" value="ECO:0007669"/>
    <property type="project" value="UniProtKB-SubCell"/>
</dbReference>
<dbReference type="STRING" id="1539051.AL01_00485"/>
<dbReference type="OrthoDB" id="2375888at2"/>
<dbReference type="RefSeq" id="WP_077395323.1">
    <property type="nucleotide sequence ID" value="NZ_JATM01000001.1"/>
</dbReference>
<gene>
    <name evidence="18" type="ORF">AL01_00485</name>
</gene>
<evidence type="ECO:0000256" key="1">
    <source>
        <dbReference type="ARBA" id="ARBA00004651"/>
    </source>
</evidence>
<evidence type="ECO:0000256" key="5">
    <source>
        <dbReference type="ARBA" id="ARBA00022448"/>
    </source>
</evidence>
<evidence type="ECO:0000256" key="14">
    <source>
        <dbReference type="ARBA" id="ARBA00030211"/>
    </source>
</evidence>
<keyword evidence="6" id="KW-1003">Cell membrane</keyword>
<evidence type="ECO:0000313" key="18">
    <source>
        <dbReference type="EMBL" id="OOL19506.1"/>
    </source>
</evidence>
<keyword evidence="9 17" id="KW-1133">Transmembrane helix</keyword>
<dbReference type="PANTHER" id="PTHR36835:SF1">
    <property type="entry name" value="CYTOCHROME BO(3) UBIQUINOL OXIDASE SUBUNIT 4"/>
    <property type="match status" value="1"/>
</dbReference>
<keyword evidence="5" id="KW-0813">Transport</keyword>
<evidence type="ECO:0000256" key="4">
    <source>
        <dbReference type="ARBA" id="ARBA00014689"/>
    </source>
</evidence>
<accession>A0A1S8GR20</accession>
<evidence type="ECO:0000256" key="16">
    <source>
        <dbReference type="ARBA" id="ARBA00032185"/>
    </source>
</evidence>
<dbReference type="NCBIfam" id="TIGR02847">
    <property type="entry name" value="CyoD"/>
    <property type="match status" value="1"/>
</dbReference>
<dbReference type="Proteomes" id="UP000200980">
    <property type="component" value="Unassembled WGS sequence"/>
</dbReference>
<name>A0A1S8GR20_9PROT</name>
<comment type="subcellular location">
    <subcellularLocation>
        <location evidence="1">Cell membrane</location>
        <topology evidence="1">Multi-pass membrane protein</topology>
    </subcellularLocation>
</comment>